<accession>A0A7C3YPW6</accession>
<keyword evidence="4 10" id="KW-1003">Cell membrane</keyword>
<dbReference type="PANTHER" id="PTHR47755">
    <property type="entry name" value="CELL DIVISION PROTEIN FTSX"/>
    <property type="match status" value="1"/>
</dbReference>
<keyword evidence="6 11" id="KW-0812">Transmembrane</keyword>
<evidence type="ECO:0000256" key="7">
    <source>
        <dbReference type="ARBA" id="ARBA00022989"/>
    </source>
</evidence>
<evidence type="ECO:0000256" key="4">
    <source>
        <dbReference type="ARBA" id="ARBA00022475"/>
    </source>
</evidence>
<dbReference type="GO" id="GO:0005886">
    <property type="term" value="C:plasma membrane"/>
    <property type="evidence" value="ECO:0007669"/>
    <property type="project" value="UniProtKB-SubCell"/>
</dbReference>
<dbReference type="Gene3D" id="3.30.70.3040">
    <property type="match status" value="1"/>
</dbReference>
<evidence type="ECO:0000256" key="10">
    <source>
        <dbReference type="PIRNR" id="PIRNR003097"/>
    </source>
</evidence>
<evidence type="ECO:0000256" key="6">
    <source>
        <dbReference type="ARBA" id="ARBA00022692"/>
    </source>
</evidence>
<evidence type="ECO:0000256" key="1">
    <source>
        <dbReference type="ARBA" id="ARBA00004651"/>
    </source>
</evidence>
<proteinExistence type="inferred from homology"/>
<feature type="domain" description="FtsX extracellular" evidence="13">
    <location>
        <begin position="57"/>
        <end position="149"/>
    </location>
</feature>
<sequence length="285" mass="32050">MGLKFIWRETIRTIKFSLLNFFLSALVQALSLLLLLIFLTITFNLFSLIKETYNRIEIYAFLEENVPYPEVADKIFLIAGVKEIRYVSKDEALEELKEDLGEDASLLSGLDKNPLPNTIRIKLEPNYHSASALKEIEKKLTNIPGIREVWSGREVLGKLEKLLRVIIFSDIGILIIVGISVIFIVLQNIEASTFQRRREIEIMRLVGATEYLVSAPFYFQGLLQGIIGGIFAFLGVSLLAYFVSATLISFSFPSLPFFLLSLTVGAVLGISGSYVALSRIKETEK</sequence>
<dbReference type="Pfam" id="PF18075">
    <property type="entry name" value="FtsX_ECD"/>
    <property type="match status" value="1"/>
</dbReference>
<organism evidence="14">
    <name type="scientific">candidate division WOR-3 bacterium</name>
    <dbReference type="NCBI Taxonomy" id="2052148"/>
    <lineage>
        <taxon>Bacteria</taxon>
        <taxon>Bacteria division WOR-3</taxon>
    </lineage>
</organism>
<comment type="caution">
    <text evidence="14">The sequence shown here is derived from an EMBL/GenBank/DDBJ whole genome shotgun (WGS) entry which is preliminary data.</text>
</comment>
<evidence type="ECO:0000256" key="8">
    <source>
        <dbReference type="ARBA" id="ARBA00023136"/>
    </source>
</evidence>
<evidence type="ECO:0000313" key="14">
    <source>
        <dbReference type="EMBL" id="HGE99231.1"/>
    </source>
</evidence>
<feature type="transmembrane region" description="Helical" evidence="11">
    <location>
        <begin position="222"/>
        <end position="243"/>
    </location>
</feature>
<feature type="transmembrane region" description="Helical" evidence="11">
    <location>
        <begin position="255"/>
        <end position="277"/>
    </location>
</feature>
<evidence type="ECO:0000256" key="3">
    <source>
        <dbReference type="ARBA" id="ARBA00021907"/>
    </source>
</evidence>
<dbReference type="Pfam" id="PF02687">
    <property type="entry name" value="FtsX"/>
    <property type="match status" value="1"/>
</dbReference>
<feature type="domain" description="ABC3 transporter permease C-terminal" evidence="12">
    <location>
        <begin position="173"/>
        <end position="282"/>
    </location>
</feature>
<dbReference type="InterPro" id="IPR040690">
    <property type="entry name" value="FtsX_ECD"/>
</dbReference>
<comment type="subcellular location">
    <subcellularLocation>
        <location evidence="1">Cell membrane</location>
        <topology evidence="1">Multi-pass membrane protein</topology>
    </subcellularLocation>
</comment>
<dbReference type="EMBL" id="DTMQ01000026">
    <property type="protein sequence ID" value="HGE99231.1"/>
    <property type="molecule type" value="Genomic_DNA"/>
</dbReference>
<dbReference type="AlphaFoldDB" id="A0A7C3YPW6"/>
<dbReference type="PIRSF" id="PIRSF003097">
    <property type="entry name" value="FtsX"/>
    <property type="match status" value="1"/>
</dbReference>
<evidence type="ECO:0000256" key="5">
    <source>
        <dbReference type="ARBA" id="ARBA00022618"/>
    </source>
</evidence>
<keyword evidence="9 10" id="KW-0131">Cell cycle</keyword>
<evidence type="ECO:0000259" key="13">
    <source>
        <dbReference type="Pfam" id="PF18075"/>
    </source>
</evidence>
<evidence type="ECO:0000256" key="9">
    <source>
        <dbReference type="ARBA" id="ARBA00023306"/>
    </source>
</evidence>
<evidence type="ECO:0000256" key="2">
    <source>
        <dbReference type="ARBA" id="ARBA00007379"/>
    </source>
</evidence>
<gene>
    <name evidence="14" type="ORF">ENX07_04075</name>
</gene>
<protein>
    <recommendedName>
        <fullName evidence="3 10">Cell division protein FtsX</fullName>
    </recommendedName>
</protein>
<evidence type="ECO:0000256" key="11">
    <source>
        <dbReference type="SAM" id="Phobius"/>
    </source>
</evidence>
<evidence type="ECO:0000259" key="12">
    <source>
        <dbReference type="Pfam" id="PF02687"/>
    </source>
</evidence>
<reference evidence="14" key="1">
    <citation type="journal article" date="2020" name="mSystems">
        <title>Genome- and Community-Level Interaction Insights into Carbon Utilization and Element Cycling Functions of Hydrothermarchaeota in Hydrothermal Sediment.</title>
        <authorList>
            <person name="Zhou Z."/>
            <person name="Liu Y."/>
            <person name="Xu W."/>
            <person name="Pan J."/>
            <person name="Luo Z.H."/>
            <person name="Li M."/>
        </authorList>
    </citation>
    <scope>NUCLEOTIDE SEQUENCE [LARGE SCALE GENOMIC DNA]</scope>
    <source>
        <strain evidence="14">SpSt-906</strain>
    </source>
</reference>
<keyword evidence="7 11" id="KW-1133">Transmembrane helix</keyword>
<dbReference type="PANTHER" id="PTHR47755:SF1">
    <property type="entry name" value="CELL DIVISION PROTEIN FTSX"/>
    <property type="match status" value="1"/>
</dbReference>
<feature type="transmembrane region" description="Helical" evidence="11">
    <location>
        <begin position="21"/>
        <end position="46"/>
    </location>
</feature>
<dbReference type="InterPro" id="IPR003838">
    <property type="entry name" value="ABC3_permease_C"/>
</dbReference>
<feature type="transmembrane region" description="Helical" evidence="11">
    <location>
        <begin position="162"/>
        <end position="186"/>
    </location>
</feature>
<keyword evidence="5 10" id="KW-0132">Cell division</keyword>
<dbReference type="InterPro" id="IPR004513">
    <property type="entry name" value="FtsX"/>
</dbReference>
<name>A0A7C3YPW6_UNCW3</name>
<dbReference type="GO" id="GO:0051301">
    <property type="term" value="P:cell division"/>
    <property type="evidence" value="ECO:0007669"/>
    <property type="project" value="UniProtKB-KW"/>
</dbReference>
<keyword evidence="8 10" id="KW-0472">Membrane</keyword>
<comment type="similarity">
    <text evidence="2 10">Belongs to the ABC-4 integral membrane protein family. FtsX subfamily.</text>
</comment>